<proteinExistence type="inferred from homology"/>
<dbReference type="PANTHER" id="PTHR37423:SF2">
    <property type="entry name" value="MEMBRANE-BOUND LYTIC MUREIN TRANSGLYCOSYLASE C"/>
    <property type="match status" value="1"/>
</dbReference>
<dbReference type="Gene3D" id="1.25.40.10">
    <property type="entry name" value="Tetratricopeptide repeat domain"/>
    <property type="match status" value="1"/>
</dbReference>
<dbReference type="PANTHER" id="PTHR37423">
    <property type="entry name" value="SOLUBLE LYTIC MUREIN TRANSGLYCOSYLASE-RELATED"/>
    <property type="match status" value="1"/>
</dbReference>
<dbReference type="OrthoDB" id="9781970at2"/>
<protein>
    <submittedName>
        <fullName evidence="3">Transglycosylase</fullName>
    </submittedName>
</protein>
<evidence type="ECO:0000313" key="3">
    <source>
        <dbReference type="EMBL" id="KYF69093.1"/>
    </source>
</evidence>
<dbReference type="GO" id="GO:0008933">
    <property type="term" value="F:peptidoglycan lytic transglycosylase activity"/>
    <property type="evidence" value="ECO:0007669"/>
    <property type="project" value="InterPro"/>
</dbReference>
<feature type="domain" description="Transglycosylase SLT" evidence="2">
    <location>
        <begin position="396"/>
        <end position="506"/>
    </location>
</feature>
<sequence>LLAARDAAERSADKGPAKAAAAELALADLRWIVKSAPKSADGREAAALLAAVPGPLSPEERLQKADAMVAAGSASQAIAELDKISGVSAAELHHRRATALYQARDYEGAAAAFLKVAASPSARQAEQLHLAARSLSRLRREGEAIERHLAVARRFRKTRWGELSSLLSARLLMQVGRYAEAVAQYGRFLSAYPRSERRRDATYERALAMLSTSNAARARQPLEQLARDARAADAAKLRELAGLAALRGGDRDGAVRLWTQVMREQPLSWGALLARSRLAAVGAPTPPLLVPASLADAPPVEVKLPPAAALLASMGLDRDAEAHLAENERAATAPYAGQESEALCRMYGMLSPAKRRYRVGTQAVSAAALQRAPSQADRWTWECVYPEPYVGEVRALEAQHGLPRGLVHALMRQESAFDPVVVSPASAVGLMQLMPATARKAASELSLGFELDQLKSAPINLRLGGFYIGKLLRTFEGSLPLATAAYNAGPTAVSHWLEGKIDRDTDVWVARIPYDETRTYVGRVLSNLARYQWLDGGDAAVEMLPLTLPADARAPADAY</sequence>
<comment type="similarity">
    <text evidence="1">Belongs to the transglycosylase Slt family.</text>
</comment>
<organism evidence="3 4">
    <name type="scientific">Sorangium cellulosum</name>
    <name type="common">Polyangium cellulosum</name>
    <dbReference type="NCBI Taxonomy" id="56"/>
    <lineage>
        <taxon>Bacteria</taxon>
        <taxon>Pseudomonadati</taxon>
        <taxon>Myxococcota</taxon>
        <taxon>Polyangia</taxon>
        <taxon>Polyangiales</taxon>
        <taxon>Polyangiaceae</taxon>
        <taxon>Sorangium</taxon>
    </lineage>
</organism>
<dbReference type="CDD" id="cd13401">
    <property type="entry name" value="Slt70-like"/>
    <property type="match status" value="1"/>
</dbReference>
<dbReference type="SUPFAM" id="SSF48452">
    <property type="entry name" value="TPR-like"/>
    <property type="match status" value="1"/>
</dbReference>
<dbReference type="RefSeq" id="WP_061608655.1">
    <property type="nucleotide sequence ID" value="NZ_JEMA01000501.1"/>
</dbReference>
<dbReference type="GO" id="GO:0000270">
    <property type="term" value="P:peptidoglycan metabolic process"/>
    <property type="evidence" value="ECO:0007669"/>
    <property type="project" value="InterPro"/>
</dbReference>
<accession>A0A150QMB2</accession>
<dbReference type="InterPro" id="IPR000189">
    <property type="entry name" value="Transglyc_AS"/>
</dbReference>
<dbReference type="InterPro" id="IPR023346">
    <property type="entry name" value="Lysozyme-like_dom_sf"/>
</dbReference>
<dbReference type="EMBL" id="JEMA01000501">
    <property type="protein sequence ID" value="KYF69093.1"/>
    <property type="molecule type" value="Genomic_DNA"/>
</dbReference>
<dbReference type="InterPro" id="IPR008258">
    <property type="entry name" value="Transglycosylase_SLT_dom_1"/>
</dbReference>
<dbReference type="GO" id="GO:0016020">
    <property type="term" value="C:membrane"/>
    <property type="evidence" value="ECO:0007669"/>
    <property type="project" value="InterPro"/>
</dbReference>
<dbReference type="Proteomes" id="UP000075260">
    <property type="component" value="Unassembled WGS sequence"/>
</dbReference>
<evidence type="ECO:0000259" key="2">
    <source>
        <dbReference type="Pfam" id="PF01464"/>
    </source>
</evidence>
<dbReference type="AlphaFoldDB" id="A0A150QMB2"/>
<dbReference type="PROSITE" id="PS00922">
    <property type="entry name" value="TRANSGLYCOSYLASE"/>
    <property type="match status" value="1"/>
</dbReference>
<name>A0A150QMB2_SORCE</name>
<dbReference type="SUPFAM" id="SSF53955">
    <property type="entry name" value="Lysozyme-like"/>
    <property type="match status" value="1"/>
</dbReference>
<dbReference type="InterPro" id="IPR011990">
    <property type="entry name" value="TPR-like_helical_dom_sf"/>
</dbReference>
<reference evidence="3 4" key="1">
    <citation type="submission" date="2014-02" db="EMBL/GenBank/DDBJ databases">
        <title>The small core and large imbalanced accessory genome model reveals a collaborative survival strategy of Sorangium cellulosum strains in nature.</title>
        <authorList>
            <person name="Han K."/>
            <person name="Peng R."/>
            <person name="Blom J."/>
            <person name="Li Y.-Z."/>
        </authorList>
    </citation>
    <scope>NUCLEOTIDE SEQUENCE [LARGE SCALE GENOMIC DNA]</scope>
    <source>
        <strain evidence="3 4">So0008-312</strain>
    </source>
</reference>
<comment type="caution">
    <text evidence="3">The sequence shown here is derived from an EMBL/GenBank/DDBJ whole genome shotgun (WGS) entry which is preliminary data.</text>
</comment>
<dbReference type="Pfam" id="PF01464">
    <property type="entry name" value="SLT"/>
    <property type="match status" value="1"/>
</dbReference>
<evidence type="ECO:0000256" key="1">
    <source>
        <dbReference type="ARBA" id="ARBA00007734"/>
    </source>
</evidence>
<dbReference type="Gene3D" id="1.10.530.10">
    <property type="match status" value="1"/>
</dbReference>
<feature type="non-terminal residue" evidence="3">
    <location>
        <position position="1"/>
    </location>
</feature>
<gene>
    <name evidence="3" type="ORF">BE15_21060</name>
</gene>
<evidence type="ECO:0000313" key="4">
    <source>
        <dbReference type="Proteomes" id="UP000075260"/>
    </source>
</evidence>